<reference evidence="2" key="1">
    <citation type="journal article" date="2019" name="Int. J. Syst. Evol. Microbiol.">
        <title>The Global Catalogue of Microorganisms (GCM) 10K type strain sequencing project: providing services to taxonomists for standard genome sequencing and annotation.</title>
        <authorList>
            <consortium name="The Broad Institute Genomics Platform"/>
            <consortium name="The Broad Institute Genome Sequencing Center for Infectious Disease"/>
            <person name="Wu L."/>
            <person name="Ma J."/>
        </authorList>
    </citation>
    <scope>NUCLEOTIDE SEQUENCE [LARGE SCALE GENOMIC DNA]</scope>
    <source>
        <strain evidence="2">JCM 17626</strain>
    </source>
</reference>
<name>A0ABP8BN97_9SPHI</name>
<comment type="caution">
    <text evidence="1">The sequence shown here is derived from an EMBL/GenBank/DDBJ whole genome shotgun (WGS) entry which is preliminary data.</text>
</comment>
<organism evidence="1 2">
    <name type="scientific">Pedobacter jeongneungensis</name>
    <dbReference type="NCBI Taxonomy" id="947309"/>
    <lineage>
        <taxon>Bacteria</taxon>
        <taxon>Pseudomonadati</taxon>
        <taxon>Bacteroidota</taxon>
        <taxon>Sphingobacteriia</taxon>
        <taxon>Sphingobacteriales</taxon>
        <taxon>Sphingobacteriaceae</taxon>
        <taxon>Pedobacter</taxon>
    </lineage>
</organism>
<evidence type="ECO:0008006" key="3">
    <source>
        <dbReference type="Google" id="ProtNLM"/>
    </source>
</evidence>
<keyword evidence="2" id="KW-1185">Reference proteome</keyword>
<proteinExistence type="predicted"/>
<accession>A0ABP8BN97</accession>
<dbReference type="Proteomes" id="UP001501772">
    <property type="component" value="Unassembled WGS sequence"/>
</dbReference>
<evidence type="ECO:0000313" key="2">
    <source>
        <dbReference type="Proteomes" id="UP001501772"/>
    </source>
</evidence>
<sequence>MIQLKFSKSGDRFNNSTITPFTINQFKQFIQLTFLTIQQSNNRTIHQFKQFIQLTFLTITNLTIAQLTNSNNLYN</sequence>
<protein>
    <recommendedName>
        <fullName evidence="3">Transmembrane protein</fullName>
    </recommendedName>
</protein>
<dbReference type="EMBL" id="BAABBY010000010">
    <property type="protein sequence ID" value="GAA4210539.1"/>
    <property type="molecule type" value="Genomic_DNA"/>
</dbReference>
<evidence type="ECO:0000313" key="1">
    <source>
        <dbReference type="EMBL" id="GAA4210539.1"/>
    </source>
</evidence>
<gene>
    <name evidence="1" type="ORF">GCM10022289_38020</name>
</gene>